<keyword evidence="2 7" id="KW-0689">Ribosomal protein</keyword>
<gene>
    <name evidence="8" type="ORF">PPROV_000027000</name>
</gene>
<evidence type="ECO:0000313" key="9">
    <source>
        <dbReference type="Proteomes" id="UP000660262"/>
    </source>
</evidence>
<dbReference type="InterPro" id="IPR047859">
    <property type="entry name" value="Ribosomal_bL17_CS"/>
</dbReference>
<dbReference type="GO" id="GO:0003735">
    <property type="term" value="F:structural constituent of ribosome"/>
    <property type="evidence" value="ECO:0007669"/>
    <property type="project" value="InterPro"/>
</dbReference>
<dbReference type="Proteomes" id="UP000660262">
    <property type="component" value="Unassembled WGS sequence"/>
</dbReference>
<keyword evidence="9" id="KW-1185">Reference proteome</keyword>
<dbReference type="GO" id="GO:0022625">
    <property type="term" value="C:cytosolic large ribosomal subunit"/>
    <property type="evidence" value="ECO:0007669"/>
    <property type="project" value="TreeGrafter"/>
</dbReference>
<evidence type="ECO:0000256" key="3">
    <source>
        <dbReference type="ARBA" id="ARBA00023274"/>
    </source>
</evidence>
<proteinExistence type="inferred from homology"/>
<sequence>MMLSARPRPVRVVSRVVSSSASSTAVRVPNRAFCAQRRQMGGRASSNLLSAAAAPSAALSAAACIVTTTVGNGVSNGAIAFMMRHRKKLAKLGRPADQRKALMRSLTTELLRYGRIKTTQAKAKAMRKPVDHMITLAKRGTDWDMVQAMAYLYDKQLVKSLFEAVPDRYSDREGGYTRIYKTMPRRGDNAPMAIIELV</sequence>
<evidence type="ECO:0000256" key="6">
    <source>
        <dbReference type="ARBA" id="ARBA00082728"/>
    </source>
</evidence>
<evidence type="ECO:0000313" key="8">
    <source>
        <dbReference type="EMBL" id="GHP01514.1"/>
    </source>
</evidence>
<organism evidence="8 9">
    <name type="scientific">Pycnococcus provasolii</name>
    <dbReference type="NCBI Taxonomy" id="41880"/>
    <lineage>
        <taxon>Eukaryota</taxon>
        <taxon>Viridiplantae</taxon>
        <taxon>Chlorophyta</taxon>
        <taxon>Pseudoscourfieldiophyceae</taxon>
        <taxon>Pseudoscourfieldiales</taxon>
        <taxon>Pycnococcaceae</taxon>
        <taxon>Pycnococcus</taxon>
    </lineage>
</organism>
<evidence type="ECO:0000256" key="7">
    <source>
        <dbReference type="RuleBase" id="RU000660"/>
    </source>
</evidence>
<keyword evidence="3 7" id="KW-0687">Ribonucleoprotein</keyword>
<dbReference type="InterPro" id="IPR000456">
    <property type="entry name" value="Ribosomal_bL17"/>
</dbReference>
<dbReference type="FunFam" id="3.90.1030.10:FF:000001">
    <property type="entry name" value="50S ribosomal protein L17"/>
    <property type="match status" value="1"/>
</dbReference>
<dbReference type="Gene3D" id="3.90.1030.10">
    <property type="entry name" value="Ribosomal protein L17"/>
    <property type="match status" value="1"/>
</dbReference>
<evidence type="ECO:0000256" key="2">
    <source>
        <dbReference type="ARBA" id="ARBA00022980"/>
    </source>
</evidence>
<dbReference type="PANTHER" id="PTHR14413">
    <property type="entry name" value="RIBOSOMAL PROTEIN L17"/>
    <property type="match status" value="1"/>
</dbReference>
<evidence type="ECO:0000256" key="5">
    <source>
        <dbReference type="ARBA" id="ARBA00077677"/>
    </source>
</evidence>
<evidence type="ECO:0000256" key="4">
    <source>
        <dbReference type="ARBA" id="ARBA00072708"/>
    </source>
</evidence>
<dbReference type="PROSITE" id="PS01167">
    <property type="entry name" value="RIBOSOMAL_L17"/>
    <property type="match status" value="1"/>
</dbReference>
<dbReference type="NCBIfam" id="TIGR00059">
    <property type="entry name" value="L17"/>
    <property type="match status" value="1"/>
</dbReference>
<dbReference type="SUPFAM" id="SSF64263">
    <property type="entry name" value="Prokaryotic ribosomal protein L17"/>
    <property type="match status" value="1"/>
</dbReference>
<protein>
    <recommendedName>
        <fullName evidence="4">Large ribosomal subunit protein bL17c</fullName>
    </recommendedName>
    <alternativeName>
        <fullName evidence="5">50S ribosomal protein L17, chloroplastic</fullName>
    </alternativeName>
    <alternativeName>
        <fullName evidence="6">CL17</fullName>
    </alternativeName>
</protein>
<reference evidence="8" key="1">
    <citation type="submission" date="2020-10" db="EMBL/GenBank/DDBJ databases">
        <title>Unveiling of a novel bifunctional photoreceptor, Dualchrome1, isolated from a cosmopolitan green alga.</title>
        <authorList>
            <person name="Suzuki S."/>
            <person name="Kawachi M."/>
        </authorList>
    </citation>
    <scope>NUCLEOTIDE SEQUENCE</scope>
    <source>
        <strain evidence="8">NIES 2893</strain>
    </source>
</reference>
<name>A0A830H3D9_9CHLO</name>
<accession>A0A830H3D9</accession>
<dbReference type="HAMAP" id="MF_01368">
    <property type="entry name" value="Ribosomal_bL17"/>
    <property type="match status" value="1"/>
</dbReference>
<evidence type="ECO:0000256" key="1">
    <source>
        <dbReference type="ARBA" id="ARBA00008777"/>
    </source>
</evidence>
<dbReference type="PANTHER" id="PTHR14413:SF16">
    <property type="entry name" value="LARGE RIBOSOMAL SUBUNIT PROTEIN BL17M"/>
    <property type="match status" value="1"/>
</dbReference>
<dbReference type="InterPro" id="IPR036373">
    <property type="entry name" value="Ribosomal_bL17_sf"/>
</dbReference>
<dbReference type="OrthoDB" id="275000at2759"/>
<dbReference type="Pfam" id="PF01196">
    <property type="entry name" value="Ribosomal_L17"/>
    <property type="match status" value="1"/>
</dbReference>
<comment type="caution">
    <text evidence="8">The sequence shown here is derived from an EMBL/GenBank/DDBJ whole genome shotgun (WGS) entry which is preliminary data.</text>
</comment>
<dbReference type="AlphaFoldDB" id="A0A830H3D9"/>
<dbReference type="EMBL" id="BNJQ01000001">
    <property type="protein sequence ID" value="GHP01514.1"/>
    <property type="molecule type" value="Genomic_DNA"/>
</dbReference>
<dbReference type="GO" id="GO:0006412">
    <property type="term" value="P:translation"/>
    <property type="evidence" value="ECO:0007669"/>
    <property type="project" value="InterPro"/>
</dbReference>
<comment type="similarity">
    <text evidence="1 7">Belongs to the bacterial ribosomal protein bL17 family.</text>
</comment>